<dbReference type="PANTHER" id="PTHR40616">
    <property type="entry name" value="LINALOOL DEHYDRATASE_ISOMERASE DOMAIN-CONTAINING PROTEIN"/>
    <property type="match status" value="1"/>
</dbReference>
<accession>A0A6A6BP24</accession>
<dbReference type="EMBL" id="ML995480">
    <property type="protein sequence ID" value="KAF2144301.1"/>
    <property type="molecule type" value="Genomic_DNA"/>
</dbReference>
<dbReference type="Proteomes" id="UP000799438">
    <property type="component" value="Unassembled WGS sequence"/>
</dbReference>
<organism evidence="1 2">
    <name type="scientific">Aplosporella prunicola CBS 121167</name>
    <dbReference type="NCBI Taxonomy" id="1176127"/>
    <lineage>
        <taxon>Eukaryota</taxon>
        <taxon>Fungi</taxon>
        <taxon>Dikarya</taxon>
        <taxon>Ascomycota</taxon>
        <taxon>Pezizomycotina</taxon>
        <taxon>Dothideomycetes</taxon>
        <taxon>Dothideomycetes incertae sedis</taxon>
        <taxon>Botryosphaeriales</taxon>
        <taxon>Aplosporellaceae</taxon>
        <taxon>Aplosporella</taxon>
    </lineage>
</organism>
<keyword evidence="2" id="KW-1185">Reference proteome</keyword>
<name>A0A6A6BP24_9PEZI</name>
<reference evidence="1" key="1">
    <citation type="journal article" date="2020" name="Stud. Mycol.">
        <title>101 Dothideomycetes genomes: a test case for predicting lifestyles and emergence of pathogens.</title>
        <authorList>
            <person name="Haridas S."/>
            <person name="Albert R."/>
            <person name="Binder M."/>
            <person name="Bloem J."/>
            <person name="Labutti K."/>
            <person name="Salamov A."/>
            <person name="Andreopoulos B."/>
            <person name="Baker S."/>
            <person name="Barry K."/>
            <person name="Bills G."/>
            <person name="Bluhm B."/>
            <person name="Cannon C."/>
            <person name="Castanera R."/>
            <person name="Culley D."/>
            <person name="Daum C."/>
            <person name="Ezra D."/>
            <person name="Gonzalez J."/>
            <person name="Henrissat B."/>
            <person name="Kuo A."/>
            <person name="Liang C."/>
            <person name="Lipzen A."/>
            <person name="Lutzoni F."/>
            <person name="Magnuson J."/>
            <person name="Mondo S."/>
            <person name="Nolan M."/>
            <person name="Ohm R."/>
            <person name="Pangilinan J."/>
            <person name="Park H.-J."/>
            <person name="Ramirez L."/>
            <person name="Alfaro M."/>
            <person name="Sun H."/>
            <person name="Tritt A."/>
            <person name="Yoshinaga Y."/>
            <person name="Zwiers L.-H."/>
            <person name="Turgeon B."/>
            <person name="Goodwin S."/>
            <person name="Spatafora J."/>
            <person name="Crous P."/>
            <person name="Grigoriev I."/>
        </authorList>
    </citation>
    <scope>NUCLEOTIDE SEQUENCE</scope>
    <source>
        <strain evidence="1">CBS 121167</strain>
    </source>
</reference>
<gene>
    <name evidence="1" type="ORF">K452DRAFT_156624</name>
</gene>
<dbReference type="AlphaFoldDB" id="A0A6A6BP24"/>
<evidence type="ECO:0000313" key="1">
    <source>
        <dbReference type="EMBL" id="KAF2144301.1"/>
    </source>
</evidence>
<proteinExistence type="predicted"/>
<protein>
    <submittedName>
        <fullName evidence="1">Uncharacterized protein</fullName>
    </submittedName>
</protein>
<dbReference type="RefSeq" id="XP_033400013.1">
    <property type="nucleotide sequence ID" value="XM_033535604.1"/>
</dbReference>
<dbReference type="OrthoDB" id="2580323at2759"/>
<sequence length="134" mass="14947">MVSVCGFITATSLSILDRDCDLACTNETMGRIRLLLLLLFSTHVRGGFVDGLSPHARDLFEQSMAWMDALYDPAAGYMFDFAQRVQTGLQHDTRASAWHAVGLLARNNGSDVEKAEKVIRNVVGAQFRDPRDQW</sequence>
<dbReference type="GeneID" id="54293098"/>
<evidence type="ECO:0000313" key="2">
    <source>
        <dbReference type="Proteomes" id="UP000799438"/>
    </source>
</evidence>
<dbReference type="PANTHER" id="PTHR40616:SF1">
    <property type="entry name" value="LINALOOL DEHYDRATASE_ISOMERASE DOMAIN-CONTAINING PROTEIN"/>
    <property type="match status" value="1"/>
</dbReference>